<keyword evidence="4" id="KW-1185">Reference proteome</keyword>
<gene>
    <name evidence="3" type="ORF">SAMN04487905_102386</name>
</gene>
<evidence type="ECO:0000256" key="1">
    <source>
        <dbReference type="SAM" id="MobiDB-lite"/>
    </source>
</evidence>
<accession>A0A1H0QT77</accession>
<keyword evidence="2" id="KW-0812">Transmembrane</keyword>
<evidence type="ECO:0000313" key="4">
    <source>
        <dbReference type="Proteomes" id="UP000199497"/>
    </source>
</evidence>
<keyword evidence="2" id="KW-0472">Membrane</keyword>
<dbReference type="STRING" id="405564.SAMN04487905_102386"/>
<dbReference type="RefSeq" id="WP_092598184.1">
    <property type="nucleotide sequence ID" value="NZ_FNJR01000002.1"/>
</dbReference>
<proteinExistence type="predicted"/>
<organism evidence="3 4">
    <name type="scientific">Actinopolyspora xinjiangensis</name>
    <dbReference type="NCBI Taxonomy" id="405564"/>
    <lineage>
        <taxon>Bacteria</taxon>
        <taxon>Bacillati</taxon>
        <taxon>Actinomycetota</taxon>
        <taxon>Actinomycetes</taxon>
        <taxon>Actinopolysporales</taxon>
        <taxon>Actinopolysporaceae</taxon>
        <taxon>Actinopolyspora</taxon>
    </lineage>
</organism>
<evidence type="ECO:0000256" key="2">
    <source>
        <dbReference type="SAM" id="Phobius"/>
    </source>
</evidence>
<dbReference type="AlphaFoldDB" id="A0A1H0QT77"/>
<protein>
    <submittedName>
        <fullName evidence="3">Uncharacterized protein</fullName>
    </submittedName>
</protein>
<feature type="transmembrane region" description="Helical" evidence="2">
    <location>
        <begin position="12"/>
        <end position="29"/>
    </location>
</feature>
<sequence>MSEPKHTKLQLALYALSVLMLLVFCYVTWRVKSPWPRLGCMLLVFGCQLSAKLLRHRQLKRFERSAEAERDAAGNRAGSITAR</sequence>
<feature type="region of interest" description="Disordered" evidence="1">
    <location>
        <begin position="63"/>
        <end position="83"/>
    </location>
</feature>
<keyword evidence="2" id="KW-1133">Transmembrane helix</keyword>
<dbReference type="EMBL" id="FNJR01000002">
    <property type="protein sequence ID" value="SDP20547.1"/>
    <property type="molecule type" value="Genomic_DNA"/>
</dbReference>
<name>A0A1H0QT77_9ACTN</name>
<dbReference type="Proteomes" id="UP000199497">
    <property type="component" value="Unassembled WGS sequence"/>
</dbReference>
<reference evidence="4" key="1">
    <citation type="submission" date="2016-10" db="EMBL/GenBank/DDBJ databases">
        <authorList>
            <person name="Varghese N."/>
            <person name="Submissions S."/>
        </authorList>
    </citation>
    <scope>NUCLEOTIDE SEQUENCE [LARGE SCALE GENOMIC DNA]</scope>
    <source>
        <strain evidence="4">DSM 46732</strain>
    </source>
</reference>
<evidence type="ECO:0000313" key="3">
    <source>
        <dbReference type="EMBL" id="SDP20547.1"/>
    </source>
</evidence>
<dbReference type="OrthoDB" id="9900917at2"/>
<feature type="compositionally biased region" description="Basic and acidic residues" evidence="1">
    <location>
        <begin position="63"/>
        <end position="73"/>
    </location>
</feature>